<feature type="compositionally biased region" description="Low complexity" evidence="4">
    <location>
        <begin position="328"/>
        <end position="365"/>
    </location>
</feature>
<dbReference type="GO" id="GO:0005576">
    <property type="term" value="C:extracellular region"/>
    <property type="evidence" value="ECO:0007669"/>
    <property type="project" value="InterPro"/>
</dbReference>
<keyword evidence="2" id="KW-0732">Signal</keyword>
<dbReference type="PANTHER" id="PTHR43037:SF5">
    <property type="entry name" value="FERULOYL ESTERASE"/>
    <property type="match status" value="1"/>
</dbReference>
<keyword evidence="1" id="KW-0719">Serine esterase</keyword>
<comment type="caution">
    <text evidence="5">The sequence shown here is derived from an EMBL/GenBank/DDBJ whole genome shotgun (WGS) entry which is preliminary data.</text>
</comment>
<dbReference type="Pfam" id="PF10503">
    <property type="entry name" value="Esterase_PHB"/>
    <property type="match status" value="2"/>
</dbReference>
<sequence>MGPHRCEPSSGTLLFKTAVSTMTGFARTLLAAIPLFLRSGLVAGLTSSLVQVTNFGANPTNVGMYVYKPTAVKANPAVIVAIHECTATGTVYFESTPYAGYADTYGFIVIYPSSPNSGTCWDVSSKATLTHNSGGDSYGIANMVSYAISTYGADPTRIFVTGTSSGAMMTNVMCAVYPNLFAAASVYSGVAAGCFMSSFGGVDAWNSSCAEGQVSETSAQWAAEVRAMYPGYTGAYPPIQEYHGTADTTLYPENLGEEIKEWAGIFGYNAAAPTQVLDNTPLPGYTKSFYGPALQGILAQGVGHTVPVQGNEDLKWFGFVAGGPAPPKSTGGSTTTSTASGTTTTTTTTTPTTTISSTPTSSPTGILQQEWGQPVRRYRLDRTHGLRVTVHLPGTERILLPMSPGVIVVVWVLDSGIAPFPSCNPIAPAMFYFARTLLASILLLFSGLVAGLTSTLQQITNYGTNPTKVGMFYYKPTTVKPNPAVIVAIHYCGGTAQAYFSGSPYAQLADTYGFIVIYPNSPNSGTCWDVSSKATLTHNAGGDSLGIANMVPYAISTWGADPNRIFVTGTSSGAMMTNVMCAVYPNLFAAATVYSGVAAGCFVSSFGGVDAWNSSCAQGQVSQTSAQWATQVRAMYPGYTGPYVPIQEYHGTADTTLYPENLGEEVKEWAGIFGYNAAAPTQVLQNTPLSGYTKSIYGPALQGISAAGVGTHCPDTSASEINWHELYHHFEHEHGVDGHAPDKLNLVHH</sequence>
<keyword evidence="3" id="KW-0378">Hydrolase</keyword>
<evidence type="ECO:0000313" key="6">
    <source>
        <dbReference type="Proteomes" id="UP000623467"/>
    </source>
</evidence>
<dbReference type="AlphaFoldDB" id="A0A8H7CJV1"/>
<dbReference type="EMBL" id="JACAZH010000032">
    <property type="protein sequence ID" value="KAF7338891.1"/>
    <property type="molecule type" value="Genomic_DNA"/>
</dbReference>
<dbReference type="PANTHER" id="PTHR43037">
    <property type="entry name" value="UNNAMED PRODUCT-RELATED"/>
    <property type="match status" value="1"/>
</dbReference>
<dbReference type="Gene3D" id="3.40.50.1820">
    <property type="entry name" value="alpha/beta hydrolase"/>
    <property type="match status" value="2"/>
</dbReference>
<proteinExistence type="predicted"/>
<reference evidence="5" key="1">
    <citation type="submission" date="2020-05" db="EMBL/GenBank/DDBJ databases">
        <title>Mycena genomes resolve the evolution of fungal bioluminescence.</title>
        <authorList>
            <person name="Tsai I.J."/>
        </authorList>
    </citation>
    <scope>NUCLEOTIDE SEQUENCE</scope>
    <source>
        <strain evidence="5">160909Yilan</strain>
    </source>
</reference>
<evidence type="ECO:0000256" key="3">
    <source>
        <dbReference type="ARBA" id="ARBA00022801"/>
    </source>
</evidence>
<accession>A0A8H7CJV1</accession>
<dbReference type="InterPro" id="IPR029058">
    <property type="entry name" value="AB_hydrolase_fold"/>
</dbReference>
<gene>
    <name evidence="5" type="ORF">MSAN_02212300</name>
</gene>
<dbReference type="OrthoDB" id="2425929at2759"/>
<dbReference type="InterPro" id="IPR010126">
    <property type="entry name" value="Esterase_phb"/>
</dbReference>
<dbReference type="Proteomes" id="UP000623467">
    <property type="component" value="Unassembled WGS sequence"/>
</dbReference>
<dbReference type="NCBIfam" id="TIGR01840">
    <property type="entry name" value="esterase_phb"/>
    <property type="match status" value="2"/>
</dbReference>
<evidence type="ECO:0000256" key="1">
    <source>
        <dbReference type="ARBA" id="ARBA00022487"/>
    </source>
</evidence>
<evidence type="ECO:0000256" key="4">
    <source>
        <dbReference type="SAM" id="MobiDB-lite"/>
    </source>
</evidence>
<dbReference type="InterPro" id="IPR050955">
    <property type="entry name" value="Plant_Biomass_Hydrol_Est"/>
</dbReference>
<organism evidence="5 6">
    <name type="scientific">Mycena sanguinolenta</name>
    <dbReference type="NCBI Taxonomy" id="230812"/>
    <lineage>
        <taxon>Eukaryota</taxon>
        <taxon>Fungi</taxon>
        <taxon>Dikarya</taxon>
        <taxon>Basidiomycota</taxon>
        <taxon>Agaricomycotina</taxon>
        <taxon>Agaricomycetes</taxon>
        <taxon>Agaricomycetidae</taxon>
        <taxon>Agaricales</taxon>
        <taxon>Marasmiineae</taxon>
        <taxon>Mycenaceae</taxon>
        <taxon>Mycena</taxon>
    </lineage>
</organism>
<evidence type="ECO:0000313" key="5">
    <source>
        <dbReference type="EMBL" id="KAF7338891.1"/>
    </source>
</evidence>
<protein>
    <submittedName>
        <fullName evidence="5">Acetyl xylan esterase</fullName>
    </submittedName>
</protein>
<evidence type="ECO:0000256" key="2">
    <source>
        <dbReference type="ARBA" id="ARBA00022729"/>
    </source>
</evidence>
<dbReference type="GO" id="GO:0052689">
    <property type="term" value="F:carboxylic ester hydrolase activity"/>
    <property type="evidence" value="ECO:0007669"/>
    <property type="project" value="UniProtKB-KW"/>
</dbReference>
<name>A0A8H7CJV1_9AGAR</name>
<dbReference type="SUPFAM" id="SSF53474">
    <property type="entry name" value="alpha/beta-Hydrolases"/>
    <property type="match status" value="4"/>
</dbReference>
<feature type="region of interest" description="Disordered" evidence="4">
    <location>
        <begin position="325"/>
        <end position="367"/>
    </location>
</feature>
<keyword evidence="6" id="KW-1185">Reference proteome</keyword>